<reference evidence="6 9" key="1">
    <citation type="journal article" date="2014" name="Int. J. Syst. Evol. Microbiol.">
        <title>Complete genome sequence of Corynebacterium casei LMG S-19264T (=DSM 44701T), isolated from a smear-ripened cheese.</title>
        <authorList>
            <consortium name="US DOE Joint Genome Institute (JGI-PGF)"/>
            <person name="Walter F."/>
            <person name="Albersmeier A."/>
            <person name="Kalinowski J."/>
            <person name="Ruckert C."/>
        </authorList>
    </citation>
    <scope>NUCLEOTIDE SEQUENCE [LARGE SCALE GENOMIC DNA]</scope>
    <source>
        <strain evidence="6 9">JCM 4434</strain>
    </source>
</reference>
<dbReference type="SUPFAM" id="SSF52777">
    <property type="entry name" value="CoA-dependent acyltransferases"/>
    <property type="match status" value="1"/>
</dbReference>
<dbReference type="Pfam" id="PF00501">
    <property type="entry name" value="AMP-binding"/>
    <property type="match status" value="1"/>
</dbReference>
<keyword evidence="3" id="KW-0597">Phosphoprotein</keyword>
<gene>
    <name evidence="6" type="ORF">GCM10010502_03830</name>
    <name evidence="7" type="ORF">HS99_0030220</name>
</gene>
<dbReference type="Gene3D" id="1.10.1200.10">
    <property type="entry name" value="ACP-like"/>
    <property type="match status" value="1"/>
</dbReference>
<dbReference type="InterPro" id="IPR009081">
    <property type="entry name" value="PP-bd_ACP"/>
</dbReference>
<dbReference type="Gene3D" id="2.30.38.10">
    <property type="entry name" value="Luciferase, Domain 3"/>
    <property type="match status" value="1"/>
</dbReference>
<dbReference type="RefSeq" id="WP_050366948.1">
    <property type="nucleotide sequence ID" value="NZ_BMUB01000001.1"/>
</dbReference>
<comment type="caution">
    <text evidence="7">The sequence shown here is derived from an EMBL/GenBank/DDBJ whole genome shotgun (WGS) entry which is preliminary data.</text>
</comment>
<dbReference type="Proteomes" id="UP000037395">
    <property type="component" value="Unassembled WGS sequence"/>
</dbReference>
<keyword evidence="8" id="KW-1185">Reference proteome</keyword>
<feature type="compositionally biased region" description="Basic and acidic residues" evidence="4">
    <location>
        <begin position="716"/>
        <end position="725"/>
    </location>
</feature>
<accession>A0A1E7N6F3</accession>
<dbReference type="SUPFAM" id="SSF56801">
    <property type="entry name" value="Acetyl-CoA synthetase-like"/>
    <property type="match status" value="1"/>
</dbReference>
<evidence type="ECO:0000256" key="3">
    <source>
        <dbReference type="ARBA" id="ARBA00022553"/>
    </source>
</evidence>
<dbReference type="InterPro" id="IPR010071">
    <property type="entry name" value="AA_adenyl_dom"/>
</dbReference>
<dbReference type="SUPFAM" id="SSF47336">
    <property type="entry name" value="ACP-like"/>
    <property type="match status" value="1"/>
</dbReference>
<evidence type="ECO:0000313" key="6">
    <source>
        <dbReference type="EMBL" id="GGU56708.1"/>
    </source>
</evidence>
<dbReference type="GeneID" id="97483572"/>
<evidence type="ECO:0000256" key="1">
    <source>
        <dbReference type="ARBA" id="ARBA00001957"/>
    </source>
</evidence>
<reference evidence="8" key="3">
    <citation type="submission" date="2016-08" db="EMBL/GenBank/DDBJ databases">
        <title>Sequencing, assembly and comparative genomics of S. aureofaciens ATCC 10762.</title>
        <authorList>
            <person name="Gradnigo J.S."/>
            <person name="Johnson N."/>
            <person name="Somerville G.A."/>
        </authorList>
    </citation>
    <scope>NUCLEOTIDE SEQUENCE [LARGE SCALE GENOMIC DNA]</scope>
    <source>
        <strain evidence="8">ATCC 10762 / DSM 40127 / CCM 3239 / JCM 4008 / LMG 5968 / NBRC 12843 / NCIMB 8234 / A-377</strain>
    </source>
</reference>
<dbReference type="CDD" id="cd17646">
    <property type="entry name" value="A_NRPS_AB3403-like"/>
    <property type="match status" value="1"/>
</dbReference>
<dbReference type="GO" id="GO:0005829">
    <property type="term" value="C:cytosol"/>
    <property type="evidence" value="ECO:0007669"/>
    <property type="project" value="TreeGrafter"/>
</dbReference>
<dbReference type="InterPro" id="IPR020806">
    <property type="entry name" value="PKS_PP-bd"/>
</dbReference>
<dbReference type="PROSITE" id="PS00455">
    <property type="entry name" value="AMP_BINDING"/>
    <property type="match status" value="1"/>
</dbReference>
<proteinExistence type="predicted"/>
<evidence type="ECO:0000256" key="4">
    <source>
        <dbReference type="SAM" id="MobiDB-lite"/>
    </source>
</evidence>
<sequence>MTGTHIAGGLFTTAAVGMVRLPCDRWLANRPVHRSSSRTHPVPAPVLARFLSLAEESTGSPEAGLAAVLAVLLHHYAGQQDVRLDFDRARVRIGLTEDAGLRRIWQEVDGQLAGRRTEVAETEVAESEAPLTVRLRPDGTGPDAVLEAAYDPALLDGPTVARVLEHAARLLEALVTDPDGPARRARFGSAQERARILSDWNGTRTPFPDSTVVAAFEEQVRATPSAPAVEFEGAVLGYAELDRRAGLVSRRLRSAQDSGFVGIHLERSLDLVVAILGVLKAGLAYVPLDPELPADRVRYLVEDSGARTVLCRPEDIEVLSGHGADALTVQQAVEEPGEETGGRPEITGDTPIYLIYTSGSTGRPKGVLNRHAGVFNTVHWRRQRFELGPDDRVLQKTPFGFDVSAWEFLWPLVSGACLVVARPGGHRDTRYLKRTIRERRITVVHFVPSMLDAFLEEDELAAHCGSLRLVFASGEALAPPTIRAFFEQLDCELHNLYGPTEASIEVSHWQAGPGFAGRDVPIGRPIANTALYVVDERLEPVPIGVAGELCIGGVQVALGYHRQPELTRERFVADPFTAGARLYRTGDLARYRTDGQIEYLGRLDDQVKISGYRIEPGEIETVLRGLPGVGQAAVLPVGEEGARRLAAFVVPADPAAFDPEPLRAALAEALPAYMVPKQLTALAALPTSTNGKLDRRALAELARPTDPARAPADDAGDSHDVKNAEDSEDAGSELETTLRALFARSLGVAEVGLHDDYFELGGHSLAAVKLATRIRAALGVDLDVWTLFDFPTVAELARELARPL</sequence>
<dbReference type="PROSITE" id="PS50075">
    <property type="entry name" value="CARRIER"/>
    <property type="match status" value="1"/>
</dbReference>
<dbReference type="Gene3D" id="3.30.559.30">
    <property type="entry name" value="Nonribosomal peptide synthetase, condensation domain"/>
    <property type="match status" value="2"/>
</dbReference>
<dbReference type="PANTHER" id="PTHR45527:SF1">
    <property type="entry name" value="FATTY ACID SYNTHASE"/>
    <property type="match status" value="1"/>
</dbReference>
<dbReference type="GO" id="GO:0009239">
    <property type="term" value="P:enterobactin biosynthetic process"/>
    <property type="evidence" value="ECO:0007669"/>
    <property type="project" value="TreeGrafter"/>
</dbReference>
<dbReference type="InterPro" id="IPR036736">
    <property type="entry name" value="ACP-like_sf"/>
</dbReference>
<dbReference type="InterPro" id="IPR020845">
    <property type="entry name" value="AMP-binding_CS"/>
</dbReference>
<dbReference type="GO" id="GO:0009366">
    <property type="term" value="C:enterobactin synthetase complex"/>
    <property type="evidence" value="ECO:0007669"/>
    <property type="project" value="TreeGrafter"/>
</dbReference>
<feature type="domain" description="Carrier" evidence="5">
    <location>
        <begin position="729"/>
        <end position="804"/>
    </location>
</feature>
<reference evidence="7 8" key="2">
    <citation type="submission" date="2014-07" db="EMBL/GenBank/DDBJ databases">
        <authorList>
            <person name="Zhang J.E."/>
            <person name="Yang H."/>
            <person name="Guo J."/>
            <person name="Deng Z."/>
            <person name="Luo H."/>
            <person name="Luo M."/>
            <person name="Zhao B."/>
        </authorList>
    </citation>
    <scope>NUCLEOTIDE SEQUENCE [LARGE SCALE GENOMIC DNA]</scope>
    <source>
        <strain evidence="7">ATCC 10762</strain>
        <strain evidence="8">ATCC 10762 / DSM 40127 / CCM 3239 / JCM 4008 / LMG 5968 / NBRC 12843 / NCIMB 8234 / A-377</strain>
    </source>
</reference>
<dbReference type="InterPro" id="IPR006162">
    <property type="entry name" value="Ppantetheine_attach_site"/>
</dbReference>
<dbReference type="AlphaFoldDB" id="A0A1E7N6F3"/>
<keyword evidence="2" id="KW-0596">Phosphopantetheine</keyword>
<organism evidence="7 8">
    <name type="scientific">Kitasatospora aureofaciens</name>
    <name type="common">Streptomyces aureofaciens</name>
    <dbReference type="NCBI Taxonomy" id="1894"/>
    <lineage>
        <taxon>Bacteria</taxon>
        <taxon>Bacillati</taxon>
        <taxon>Actinomycetota</taxon>
        <taxon>Actinomycetes</taxon>
        <taxon>Kitasatosporales</taxon>
        <taxon>Streptomycetaceae</taxon>
        <taxon>Kitasatospora</taxon>
    </lineage>
</organism>
<protein>
    <recommendedName>
        <fullName evidence="5">Carrier domain-containing protein</fullName>
    </recommendedName>
</protein>
<reference evidence="7" key="4">
    <citation type="submission" date="2016-08" db="EMBL/GenBank/DDBJ databases">
        <title>Sequencing, Assembly and Comparative Genomics of S. aureofaciens ATCC 10762.</title>
        <authorList>
            <person name="Gradnigo J.S."/>
            <person name="Johnson N."/>
            <person name="Somerville G.A."/>
        </authorList>
    </citation>
    <scope>NUCLEOTIDE SEQUENCE [LARGE SCALE GENOMIC DNA]</scope>
    <source>
        <strain evidence="7">ATCC 10762</strain>
    </source>
</reference>
<dbReference type="FunFam" id="3.40.50.980:FF:000002">
    <property type="entry name" value="Enterobactin synthetase component F"/>
    <property type="match status" value="1"/>
</dbReference>
<dbReference type="GO" id="GO:0043041">
    <property type="term" value="P:amino acid activation for nonribosomal peptide biosynthetic process"/>
    <property type="evidence" value="ECO:0007669"/>
    <property type="project" value="TreeGrafter"/>
</dbReference>
<reference evidence="6" key="5">
    <citation type="submission" date="2020-09" db="EMBL/GenBank/DDBJ databases">
        <authorList>
            <person name="Sun Q."/>
            <person name="Ohkuma M."/>
        </authorList>
    </citation>
    <scope>NUCLEOTIDE SEQUENCE</scope>
    <source>
        <strain evidence="6">JCM 4434</strain>
    </source>
</reference>
<name>A0A1E7N6F3_KITAU</name>
<dbReference type="PANTHER" id="PTHR45527">
    <property type="entry name" value="NONRIBOSOMAL PEPTIDE SYNTHETASE"/>
    <property type="match status" value="1"/>
</dbReference>
<evidence type="ECO:0000313" key="9">
    <source>
        <dbReference type="Proteomes" id="UP000610124"/>
    </source>
</evidence>
<dbReference type="Gene3D" id="3.30.300.30">
    <property type="match status" value="1"/>
</dbReference>
<dbReference type="GO" id="GO:0031177">
    <property type="term" value="F:phosphopantetheine binding"/>
    <property type="evidence" value="ECO:0007669"/>
    <property type="project" value="InterPro"/>
</dbReference>
<dbReference type="EMBL" id="BMUB01000001">
    <property type="protein sequence ID" value="GGU56708.1"/>
    <property type="molecule type" value="Genomic_DNA"/>
</dbReference>
<comment type="cofactor">
    <cofactor evidence="1">
        <name>pantetheine 4'-phosphate</name>
        <dbReference type="ChEBI" id="CHEBI:47942"/>
    </cofactor>
</comment>
<dbReference type="EMBL" id="JPRF03000028">
    <property type="protein sequence ID" value="OEV36286.1"/>
    <property type="molecule type" value="Genomic_DNA"/>
</dbReference>
<dbReference type="InterPro" id="IPR000873">
    <property type="entry name" value="AMP-dep_synth/lig_dom"/>
</dbReference>
<dbReference type="InterPro" id="IPR025110">
    <property type="entry name" value="AMP-bd_C"/>
</dbReference>
<evidence type="ECO:0000259" key="5">
    <source>
        <dbReference type="PROSITE" id="PS50075"/>
    </source>
</evidence>
<dbReference type="Proteomes" id="UP000610124">
    <property type="component" value="Unassembled WGS sequence"/>
</dbReference>
<dbReference type="GO" id="GO:0047527">
    <property type="term" value="F:2,3-dihydroxybenzoate-serine ligase activity"/>
    <property type="evidence" value="ECO:0007669"/>
    <property type="project" value="TreeGrafter"/>
</dbReference>
<dbReference type="FunFam" id="3.40.50.12780:FF:000012">
    <property type="entry name" value="Non-ribosomal peptide synthetase"/>
    <property type="match status" value="1"/>
</dbReference>
<dbReference type="PROSITE" id="PS00012">
    <property type="entry name" value="PHOSPHOPANTETHEINE"/>
    <property type="match status" value="1"/>
</dbReference>
<dbReference type="Pfam" id="PF00550">
    <property type="entry name" value="PP-binding"/>
    <property type="match status" value="1"/>
</dbReference>
<dbReference type="InterPro" id="IPR045851">
    <property type="entry name" value="AMP-bd_C_sf"/>
</dbReference>
<dbReference type="SMART" id="SM00823">
    <property type="entry name" value="PKS_PP"/>
    <property type="match status" value="1"/>
</dbReference>
<accession>A0A8H9LKG1</accession>
<feature type="region of interest" description="Disordered" evidence="4">
    <location>
        <begin position="701"/>
        <end position="732"/>
    </location>
</feature>
<dbReference type="FunFam" id="2.30.38.10:FF:000001">
    <property type="entry name" value="Non-ribosomal peptide synthetase PvdI"/>
    <property type="match status" value="1"/>
</dbReference>
<dbReference type="OrthoDB" id="2472181at2"/>
<dbReference type="NCBIfam" id="TIGR01733">
    <property type="entry name" value="AA-adenyl-dom"/>
    <property type="match status" value="1"/>
</dbReference>
<evidence type="ECO:0000256" key="2">
    <source>
        <dbReference type="ARBA" id="ARBA00022450"/>
    </source>
</evidence>
<evidence type="ECO:0000313" key="8">
    <source>
        <dbReference type="Proteomes" id="UP000037395"/>
    </source>
</evidence>
<evidence type="ECO:0000313" key="7">
    <source>
        <dbReference type="EMBL" id="OEV36286.1"/>
    </source>
</evidence>
<dbReference type="Pfam" id="PF13193">
    <property type="entry name" value="AMP-binding_C"/>
    <property type="match status" value="1"/>
</dbReference>
<dbReference type="FunFam" id="1.10.1200.10:FF:000005">
    <property type="entry name" value="Nonribosomal peptide synthetase 1"/>
    <property type="match status" value="1"/>
</dbReference>
<dbReference type="Gene3D" id="3.40.50.980">
    <property type="match status" value="2"/>
</dbReference>